<feature type="domain" description="Pyrrolo-quinoline quinone repeat" evidence="2">
    <location>
        <begin position="308"/>
        <end position="428"/>
    </location>
</feature>
<evidence type="ECO:0000313" key="4">
    <source>
        <dbReference type="Proteomes" id="UP000654257"/>
    </source>
</evidence>
<feature type="signal peptide" evidence="1">
    <location>
        <begin position="1"/>
        <end position="22"/>
    </location>
</feature>
<accession>A0A917G129</accession>
<evidence type="ECO:0000313" key="3">
    <source>
        <dbReference type="EMBL" id="GGG17505.1"/>
    </source>
</evidence>
<name>A0A917G129_9NOCA</name>
<dbReference type="AlphaFoldDB" id="A0A917G129"/>
<sequence length="437" mass="44765">MKRSFLASAAVGLAVLAGAAVAVVVLRGADTTTVGAVWTADAEQIYGRDFAQFRSPVGGSEYDSDDLGVVEVDGTIVTLIGLPNPRSYQLDSAILVGIDSATGDVRWKSPAEGLGGCAYEPVDGDIVCYSGLADIEPALITYDAATGDSDRYPTAFGDTAFGMTVSDGRVFLIEGNAEDNDVRVHAGSVADVDEGWARSFDVGDAWESVPPQPIQVSGELGIVPMGFGSVVFDVSDGRELWSGAYPECFTPPELRGDTALVTETDCDTGDTTAVRSVTRAGTTLIADSGSTVSQSRSGPDAPIVIGTTAYDSGGGTLFTSALLSQVVASTSETIVVQDSAGSTSQTVGLDARTGEEKWRSDNGGLYSGIIELDGSSALSVDGLSVEAIDLGSGDVVWTAPLETNSGTGAGVSSVWPVESGVVVNSGQTMTIVPRPVG</sequence>
<dbReference type="InterPro" id="IPR002372">
    <property type="entry name" value="PQQ_rpt_dom"/>
</dbReference>
<proteinExistence type="predicted"/>
<dbReference type="Pfam" id="PF13360">
    <property type="entry name" value="PQQ_2"/>
    <property type="match status" value="2"/>
</dbReference>
<evidence type="ECO:0000259" key="2">
    <source>
        <dbReference type="Pfam" id="PF13360"/>
    </source>
</evidence>
<dbReference type="Gene3D" id="2.130.10.10">
    <property type="entry name" value="YVTN repeat-like/Quinoprotein amine dehydrogenase"/>
    <property type="match status" value="1"/>
</dbReference>
<reference evidence="3" key="1">
    <citation type="journal article" date="2014" name="Int. J. Syst. Evol. Microbiol.">
        <title>Complete genome sequence of Corynebacterium casei LMG S-19264T (=DSM 44701T), isolated from a smear-ripened cheese.</title>
        <authorList>
            <consortium name="US DOE Joint Genome Institute (JGI-PGF)"/>
            <person name="Walter F."/>
            <person name="Albersmeier A."/>
            <person name="Kalinowski J."/>
            <person name="Ruckert C."/>
        </authorList>
    </citation>
    <scope>NUCLEOTIDE SEQUENCE</scope>
    <source>
        <strain evidence="3">CCM 7905</strain>
    </source>
</reference>
<dbReference type="SUPFAM" id="SSF50998">
    <property type="entry name" value="Quinoprotein alcohol dehydrogenase-like"/>
    <property type="match status" value="2"/>
</dbReference>
<comment type="caution">
    <text evidence="3">The sequence shown here is derived from an EMBL/GenBank/DDBJ whole genome shotgun (WGS) entry which is preliminary data.</text>
</comment>
<feature type="domain" description="Pyrrolo-quinoline quinone repeat" evidence="2">
    <location>
        <begin position="95"/>
        <end position="248"/>
    </location>
</feature>
<gene>
    <name evidence="3" type="ORF">GCM10007304_34510</name>
</gene>
<dbReference type="Proteomes" id="UP000654257">
    <property type="component" value="Unassembled WGS sequence"/>
</dbReference>
<protein>
    <recommendedName>
        <fullName evidence="2">Pyrrolo-quinoline quinone repeat domain-containing protein</fullName>
    </recommendedName>
</protein>
<evidence type="ECO:0000256" key="1">
    <source>
        <dbReference type="SAM" id="SignalP"/>
    </source>
</evidence>
<organism evidence="3 4">
    <name type="scientific">Rhodococcoides trifolii</name>
    <dbReference type="NCBI Taxonomy" id="908250"/>
    <lineage>
        <taxon>Bacteria</taxon>
        <taxon>Bacillati</taxon>
        <taxon>Actinomycetota</taxon>
        <taxon>Actinomycetes</taxon>
        <taxon>Mycobacteriales</taxon>
        <taxon>Nocardiaceae</taxon>
        <taxon>Rhodococcoides</taxon>
    </lineage>
</organism>
<dbReference type="RefSeq" id="WP_188546038.1">
    <property type="nucleotide sequence ID" value="NZ_BMCU01000003.1"/>
</dbReference>
<reference evidence="3" key="2">
    <citation type="submission" date="2020-09" db="EMBL/GenBank/DDBJ databases">
        <authorList>
            <person name="Sun Q."/>
            <person name="Sedlacek I."/>
        </authorList>
    </citation>
    <scope>NUCLEOTIDE SEQUENCE</scope>
    <source>
        <strain evidence="3">CCM 7905</strain>
    </source>
</reference>
<dbReference type="InterPro" id="IPR015943">
    <property type="entry name" value="WD40/YVTN_repeat-like_dom_sf"/>
</dbReference>
<dbReference type="EMBL" id="BMCU01000003">
    <property type="protein sequence ID" value="GGG17505.1"/>
    <property type="molecule type" value="Genomic_DNA"/>
</dbReference>
<feature type="chain" id="PRO_5039674183" description="Pyrrolo-quinoline quinone repeat domain-containing protein" evidence="1">
    <location>
        <begin position="23"/>
        <end position="437"/>
    </location>
</feature>
<dbReference type="InterPro" id="IPR011047">
    <property type="entry name" value="Quinoprotein_ADH-like_sf"/>
</dbReference>
<keyword evidence="1" id="KW-0732">Signal</keyword>
<keyword evidence="4" id="KW-1185">Reference proteome</keyword>